<organism evidence="2 3">
    <name type="scientific">Desulfosarcina ovata subsp. sediminis</name>
    <dbReference type="NCBI Taxonomy" id="885957"/>
    <lineage>
        <taxon>Bacteria</taxon>
        <taxon>Pseudomonadati</taxon>
        <taxon>Thermodesulfobacteriota</taxon>
        <taxon>Desulfobacteria</taxon>
        <taxon>Desulfobacterales</taxon>
        <taxon>Desulfosarcinaceae</taxon>
        <taxon>Desulfosarcina</taxon>
    </lineage>
</organism>
<dbReference type="KEGG" id="dov:DSCO28_00790"/>
<dbReference type="InterPro" id="IPR011991">
    <property type="entry name" value="ArsR-like_HTH"/>
</dbReference>
<reference evidence="2 3" key="1">
    <citation type="submission" date="2019-11" db="EMBL/GenBank/DDBJ databases">
        <title>Comparative genomics of hydrocarbon-degrading Desulfosarcina strains.</title>
        <authorList>
            <person name="Watanabe M."/>
            <person name="Kojima H."/>
            <person name="Fukui M."/>
        </authorList>
    </citation>
    <scope>NUCLEOTIDE SEQUENCE [LARGE SCALE GENOMIC DNA]</scope>
    <source>
        <strain evidence="2 3">28bB2T</strain>
    </source>
</reference>
<accession>A0A5K7ZQG2</accession>
<protein>
    <submittedName>
        <fullName evidence="2">Transcriptional regulator</fullName>
    </submittedName>
</protein>
<dbReference type="CDD" id="cd00090">
    <property type="entry name" value="HTH_ARSR"/>
    <property type="match status" value="1"/>
</dbReference>
<dbReference type="SUPFAM" id="SSF46785">
    <property type="entry name" value="Winged helix' DNA-binding domain"/>
    <property type="match status" value="1"/>
</dbReference>
<name>A0A5K7ZQG2_9BACT</name>
<proteinExistence type="predicted"/>
<feature type="domain" description="HTH arsR-type" evidence="1">
    <location>
        <begin position="1"/>
        <end position="96"/>
    </location>
</feature>
<dbReference type="InterPro" id="IPR001845">
    <property type="entry name" value="HTH_ArsR_DNA-bd_dom"/>
</dbReference>
<dbReference type="AlphaFoldDB" id="A0A5K7ZQG2"/>
<evidence type="ECO:0000259" key="1">
    <source>
        <dbReference type="PROSITE" id="PS50987"/>
    </source>
</evidence>
<dbReference type="Proteomes" id="UP000425960">
    <property type="component" value="Chromosome"/>
</dbReference>
<dbReference type="InterPro" id="IPR036390">
    <property type="entry name" value="WH_DNA-bd_sf"/>
</dbReference>
<dbReference type="RefSeq" id="WP_155320688.1">
    <property type="nucleotide sequence ID" value="NZ_AP021876.1"/>
</dbReference>
<evidence type="ECO:0000313" key="3">
    <source>
        <dbReference type="Proteomes" id="UP000425960"/>
    </source>
</evidence>
<gene>
    <name evidence="2" type="ORF">DSCO28_00790</name>
</gene>
<sequence length="194" mass="22533">MQNILTGLISSKTRIKLLVRFFFNPDTKSYLRELANEFGLSTNSVREELNQLTKTRLLKSEKNGRQIYYTANKEHQLFPELKSMVGKVLGLDQVIEGIVNRLGNLEVAYLLDDYAEGKDTGIVDLLLVGEIDSYHLNDLSRKTERYIKRKIRTLVMSREELNNFFPALKKRPYFLIWEALPSDAKMDETRNHCS</sequence>
<dbReference type="InterPro" id="IPR036388">
    <property type="entry name" value="WH-like_DNA-bd_sf"/>
</dbReference>
<dbReference type="PROSITE" id="PS50987">
    <property type="entry name" value="HTH_ARSR_2"/>
    <property type="match status" value="1"/>
</dbReference>
<dbReference type="GO" id="GO:0003700">
    <property type="term" value="F:DNA-binding transcription factor activity"/>
    <property type="evidence" value="ECO:0007669"/>
    <property type="project" value="InterPro"/>
</dbReference>
<dbReference type="Gene3D" id="1.10.10.10">
    <property type="entry name" value="Winged helix-like DNA-binding domain superfamily/Winged helix DNA-binding domain"/>
    <property type="match status" value="1"/>
</dbReference>
<evidence type="ECO:0000313" key="2">
    <source>
        <dbReference type="EMBL" id="BBO79513.1"/>
    </source>
</evidence>
<dbReference type="EMBL" id="AP021876">
    <property type="protein sequence ID" value="BBO79513.1"/>
    <property type="molecule type" value="Genomic_DNA"/>
</dbReference>